<name>A0AAV2EC83_9ROSI</name>
<accession>A0AAV2EC83</accession>
<dbReference type="Proteomes" id="UP001497516">
    <property type="component" value="Chromosome 4"/>
</dbReference>
<protein>
    <submittedName>
        <fullName evidence="2">Uncharacterized protein</fullName>
    </submittedName>
</protein>
<organism evidence="2 3">
    <name type="scientific">Linum trigynum</name>
    <dbReference type="NCBI Taxonomy" id="586398"/>
    <lineage>
        <taxon>Eukaryota</taxon>
        <taxon>Viridiplantae</taxon>
        <taxon>Streptophyta</taxon>
        <taxon>Embryophyta</taxon>
        <taxon>Tracheophyta</taxon>
        <taxon>Spermatophyta</taxon>
        <taxon>Magnoliopsida</taxon>
        <taxon>eudicotyledons</taxon>
        <taxon>Gunneridae</taxon>
        <taxon>Pentapetalae</taxon>
        <taxon>rosids</taxon>
        <taxon>fabids</taxon>
        <taxon>Malpighiales</taxon>
        <taxon>Linaceae</taxon>
        <taxon>Linum</taxon>
    </lineage>
</organism>
<gene>
    <name evidence="1" type="ORF">LTRI10_LOCUS24730</name>
    <name evidence="2" type="ORF">LTRI10_LOCUS24772</name>
</gene>
<dbReference type="EMBL" id="OZ034817">
    <property type="protein sequence ID" value="CAL1383458.1"/>
    <property type="molecule type" value="Genomic_DNA"/>
</dbReference>
<dbReference type="AlphaFoldDB" id="A0AAV2EC83"/>
<proteinExistence type="predicted"/>
<evidence type="ECO:0000313" key="3">
    <source>
        <dbReference type="Proteomes" id="UP001497516"/>
    </source>
</evidence>
<reference evidence="2 3" key="1">
    <citation type="submission" date="2024-04" db="EMBL/GenBank/DDBJ databases">
        <authorList>
            <person name="Fracassetti M."/>
        </authorList>
    </citation>
    <scope>NUCLEOTIDE SEQUENCE [LARGE SCALE GENOMIC DNA]</scope>
</reference>
<dbReference type="EMBL" id="OZ034817">
    <property type="protein sequence ID" value="CAL1383505.1"/>
    <property type="molecule type" value="Genomic_DNA"/>
</dbReference>
<sequence>MSPPSHDLVTAMTHIRDRRTSHHSHGCTISGREAAARGEEFHGQKRGGCNQEVKITIVTEIKTSQIKMPPKAFEATSYYRSRLTTKVKP</sequence>
<evidence type="ECO:0000313" key="2">
    <source>
        <dbReference type="EMBL" id="CAL1383505.1"/>
    </source>
</evidence>
<keyword evidence="3" id="KW-1185">Reference proteome</keyword>
<evidence type="ECO:0000313" key="1">
    <source>
        <dbReference type="EMBL" id="CAL1383458.1"/>
    </source>
</evidence>